<name>A0A0K8TR46_TABBR</name>
<proteinExistence type="evidence at transcript level"/>
<feature type="non-terminal residue" evidence="2">
    <location>
        <position position="360"/>
    </location>
</feature>
<dbReference type="Gene3D" id="3.30.420.10">
    <property type="entry name" value="Ribonuclease H-like superfamily/Ribonuclease H"/>
    <property type="match status" value="1"/>
</dbReference>
<protein>
    <submittedName>
        <fullName evidence="2">Putative transposable element</fullName>
    </submittedName>
</protein>
<dbReference type="AlphaFoldDB" id="A0A0K8TR46"/>
<dbReference type="InterPro" id="IPR036397">
    <property type="entry name" value="RNaseH_sf"/>
</dbReference>
<accession>A0A0K8TR46</accession>
<dbReference type="Pfam" id="PF16087">
    <property type="entry name" value="DUF4817"/>
    <property type="match status" value="1"/>
</dbReference>
<reference evidence="2" key="1">
    <citation type="journal article" date="2015" name="Insect Biochem. Mol. Biol.">
        <title>An insight into the sialome of the horse fly, Tabanus bromius.</title>
        <authorList>
            <person name="Ribeiro J.M."/>
            <person name="Kazimirova M."/>
            <person name="Takac P."/>
            <person name="Andersen J.F."/>
            <person name="Francischetti I.M."/>
        </authorList>
    </citation>
    <scope>NUCLEOTIDE SEQUENCE</scope>
</reference>
<evidence type="ECO:0000259" key="1">
    <source>
        <dbReference type="Pfam" id="PF16087"/>
    </source>
</evidence>
<dbReference type="PANTHER" id="PTHR47326:SF1">
    <property type="entry name" value="HTH PSQ-TYPE DOMAIN-CONTAINING PROTEIN"/>
    <property type="match status" value="1"/>
</dbReference>
<evidence type="ECO:0000313" key="2">
    <source>
        <dbReference type="EMBL" id="JAI16854.1"/>
    </source>
</evidence>
<feature type="domain" description="DUF4817" evidence="1">
    <location>
        <begin position="7"/>
        <end position="54"/>
    </location>
</feature>
<dbReference type="GO" id="GO:0003676">
    <property type="term" value="F:nucleic acid binding"/>
    <property type="evidence" value="ECO:0007669"/>
    <property type="project" value="InterPro"/>
</dbReference>
<dbReference type="InterPro" id="IPR032135">
    <property type="entry name" value="DUF4817"/>
</dbReference>
<dbReference type="EMBL" id="GDAI01000749">
    <property type="protein sequence ID" value="JAI16854.1"/>
    <property type="molecule type" value="mRNA"/>
</dbReference>
<sequence>MERLSPAQRLQIIQLYYENQRSTRNVFRALRATYGPHNRPTERTIRYTISKFETQFSLLDNTRPNRPHPARSEENIAAVAESVRENHEESIRRRSQQLGLSYATTWRILRKDLGLKAYKIQLVQELKPTDLPNRHRFSRWALDKLAEDPLFSKKILFSDEAHFWLNGYVNKQNARIWGDEQPEQVQELPLYPVKTTVWCGLWAGGIIGPYFFKTEAGQNVTVNGDRYRAMITDYLMPEIEARGLDDIWFQQDGATCHTARETMALLRERFGEQFISRFGPVNWPPRSCDITPLDFFLWGYVKSKVYMDKPATIEALEANITRVIGQIPLEMLERVIENWNFRMDHLNRSYGQHLKEIIFK</sequence>
<dbReference type="PANTHER" id="PTHR47326">
    <property type="entry name" value="TRANSPOSABLE ELEMENT TC3 TRANSPOSASE-LIKE PROTEIN"/>
    <property type="match status" value="1"/>
</dbReference>
<organism evidence="2">
    <name type="scientific">Tabanus bromius</name>
    <name type="common">Band-eyed brown horse fly</name>
    <dbReference type="NCBI Taxonomy" id="304241"/>
    <lineage>
        <taxon>Eukaryota</taxon>
        <taxon>Metazoa</taxon>
        <taxon>Ecdysozoa</taxon>
        <taxon>Arthropoda</taxon>
        <taxon>Hexapoda</taxon>
        <taxon>Insecta</taxon>
        <taxon>Pterygota</taxon>
        <taxon>Neoptera</taxon>
        <taxon>Endopterygota</taxon>
        <taxon>Diptera</taxon>
        <taxon>Brachycera</taxon>
        <taxon>Tabanomorpha</taxon>
        <taxon>Tabanoidea</taxon>
        <taxon>Tabanidae</taxon>
        <taxon>Tabanus</taxon>
    </lineage>
</organism>